<gene>
    <name evidence="2" type="ORF">LMG24238_02986</name>
</gene>
<accession>A0A6J5B361</accession>
<protein>
    <submittedName>
        <fullName evidence="2">Uncharacterized protein</fullName>
    </submittedName>
</protein>
<proteinExistence type="predicted"/>
<feature type="compositionally biased region" description="Low complexity" evidence="1">
    <location>
        <begin position="111"/>
        <end position="121"/>
    </location>
</feature>
<dbReference type="GeneID" id="97041615"/>
<evidence type="ECO:0000256" key="1">
    <source>
        <dbReference type="SAM" id="MobiDB-lite"/>
    </source>
</evidence>
<dbReference type="AlphaFoldDB" id="A0A6J5B361"/>
<evidence type="ECO:0000313" key="3">
    <source>
        <dbReference type="Proteomes" id="UP000494255"/>
    </source>
</evidence>
<name>A0A6J5B361_9BURK</name>
<feature type="compositionally biased region" description="Low complexity" evidence="1">
    <location>
        <begin position="83"/>
        <end position="104"/>
    </location>
</feature>
<dbReference type="RefSeq" id="WP_175051110.1">
    <property type="nucleotide sequence ID" value="NZ_CADIKC010000003.1"/>
</dbReference>
<sequence>MATKNVLVRILQSIRIHATEYLCNDVVSMPAKLAAAHEKTGAVDSDPDAVAFARDELGKEPIEHVVPEGAALNPAEDSQLAAAGAAVAPVSTQGASDGQADAQAKIPGVEPVADPAAPAAQ</sequence>
<dbReference type="EMBL" id="CADIKC010000003">
    <property type="protein sequence ID" value="CAB3688439.1"/>
    <property type="molecule type" value="Genomic_DNA"/>
</dbReference>
<reference evidence="2 3" key="1">
    <citation type="submission" date="2020-04" db="EMBL/GenBank/DDBJ databases">
        <authorList>
            <person name="De Canck E."/>
        </authorList>
    </citation>
    <scope>NUCLEOTIDE SEQUENCE [LARGE SCALE GENOMIC DNA]</scope>
    <source>
        <strain evidence="2 3">LMG 24238</strain>
    </source>
</reference>
<keyword evidence="3" id="KW-1185">Reference proteome</keyword>
<organism evidence="2 3">
    <name type="scientific">Paraburkholderia sediminicola</name>
    <dbReference type="NCBI Taxonomy" id="458836"/>
    <lineage>
        <taxon>Bacteria</taxon>
        <taxon>Pseudomonadati</taxon>
        <taxon>Pseudomonadota</taxon>
        <taxon>Betaproteobacteria</taxon>
        <taxon>Burkholderiales</taxon>
        <taxon>Burkholderiaceae</taxon>
        <taxon>Paraburkholderia</taxon>
    </lineage>
</organism>
<dbReference type="Proteomes" id="UP000494255">
    <property type="component" value="Unassembled WGS sequence"/>
</dbReference>
<feature type="region of interest" description="Disordered" evidence="1">
    <location>
        <begin position="83"/>
        <end position="121"/>
    </location>
</feature>
<evidence type="ECO:0000313" key="2">
    <source>
        <dbReference type="EMBL" id="CAB3688439.1"/>
    </source>
</evidence>